<reference evidence="3" key="1">
    <citation type="submission" date="2023-06" db="EMBL/GenBank/DDBJ databases">
        <title>Survivors Of The Sea: Transcriptome response of Skeletonema marinoi to long-term dormancy.</title>
        <authorList>
            <person name="Pinder M.I.M."/>
            <person name="Kourtchenko O."/>
            <person name="Robertson E.K."/>
            <person name="Larsson T."/>
            <person name="Maumus F."/>
            <person name="Osuna-Cruz C.M."/>
            <person name="Vancaester E."/>
            <person name="Stenow R."/>
            <person name="Vandepoele K."/>
            <person name="Ploug H."/>
            <person name="Bruchert V."/>
            <person name="Godhe A."/>
            <person name="Topel M."/>
        </authorList>
    </citation>
    <scope>NUCLEOTIDE SEQUENCE</scope>
    <source>
        <strain evidence="3">R05AC</strain>
    </source>
</reference>
<dbReference type="Gene3D" id="2.60.40.10">
    <property type="entry name" value="Immunoglobulins"/>
    <property type="match status" value="1"/>
</dbReference>
<accession>A0AAD8XZM3</accession>
<dbReference type="AlphaFoldDB" id="A0AAD8XZM3"/>
<feature type="domain" description="Fibronectin type-III" evidence="2">
    <location>
        <begin position="529"/>
        <end position="622"/>
    </location>
</feature>
<dbReference type="InterPro" id="IPR013783">
    <property type="entry name" value="Ig-like_fold"/>
</dbReference>
<dbReference type="PROSITE" id="PS50853">
    <property type="entry name" value="FN3"/>
    <property type="match status" value="1"/>
</dbReference>
<feature type="region of interest" description="Disordered" evidence="1">
    <location>
        <begin position="616"/>
        <end position="639"/>
    </location>
</feature>
<comment type="caution">
    <text evidence="3">The sequence shown here is derived from an EMBL/GenBank/DDBJ whole genome shotgun (WGS) entry which is preliminary data.</text>
</comment>
<proteinExistence type="predicted"/>
<feature type="region of interest" description="Disordered" evidence="1">
    <location>
        <begin position="806"/>
        <end position="863"/>
    </location>
</feature>
<evidence type="ECO:0000256" key="1">
    <source>
        <dbReference type="SAM" id="MobiDB-lite"/>
    </source>
</evidence>
<evidence type="ECO:0000259" key="2">
    <source>
        <dbReference type="PROSITE" id="PS50853"/>
    </source>
</evidence>
<dbReference type="Proteomes" id="UP001224775">
    <property type="component" value="Unassembled WGS sequence"/>
</dbReference>
<feature type="compositionally biased region" description="Low complexity" evidence="1">
    <location>
        <begin position="616"/>
        <end position="630"/>
    </location>
</feature>
<keyword evidence="4" id="KW-1185">Reference proteome</keyword>
<sequence>MKISSIIWSTVASISFKGAATAMQMDDMLMGQSLDSFLSGLVQHQQLSEEHKLEIVNMASEGDIDASSSKEHYRDKGFTTAESKDLLRDYLYNTVYDGTMEEETAEEIASTLNLGGLFFTEEMVDSLALMQGLNGAAPADYQGEGNMHRLGNILPVSVSGNSFVNGIWGYSTPNGAREYALMCAGAGLSIIDVTKAAAPVRVQFTPMPGGGIWRDVCTHVDDGGKTYAYVAAQGNHGGGNSPNLFVFDLSWLSDDAGQSNGEDSNPIPQGDNGYIDLGETGYGHTINCARGLLFLHTAGSSDGCRVYDISENPTKPKFLFDTGGTGGCHDSMVQTGVDVGGETKDLWIISEGFGRRDNIRDITLVNPKTKSIPPLIGRTPTMAGIYSHSSDLYKNRYLFQTDENNLHDISVYDIKNIQSPVLISKFQHSEHNSFDTYTHNGFVLGHYYLNAYYQAGLRVFDISNPHYVQEVGKIETHRDPDGDGKYEKIKKPLFEGAWNLHVGLPSGNILVNDMFKGLFIVKASAPYDPPESPVVSAERGGNGDVNLSWNSGSNIRGYSVDRSFDDVTYTRIAEHLIGTSFLDSDARGKSAFYRIIAVNGEGEGVSDSVYSKFVTGDTTPPTHAPTPDGTPGNGGPQTATYNKELGVPSCAIGVSCDTLLLLDGRHKLGPEPNQPNTLDNCSDGTGGNYHSDESLDVIFISSDSGEDITEGSTVTVKADAWCWDRRFDFIYFFHASDATDPDWNLTGRIQCTGGGKQTLSVSYELPKGTLQAVRVSIRYENGNVAQGACGSGSYDDADDVVIEVKEDPSFQGTTDTGTTEAEEKVETVKESTNSDQQTHDKKKQHRKGERKRKQQLRKKNGSR</sequence>
<organism evidence="3 4">
    <name type="scientific">Skeletonema marinoi</name>
    <dbReference type="NCBI Taxonomy" id="267567"/>
    <lineage>
        <taxon>Eukaryota</taxon>
        <taxon>Sar</taxon>
        <taxon>Stramenopiles</taxon>
        <taxon>Ochrophyta</taxon>
        <taxon>Bacillariophyta</taxon>
        <taxon>Coscinodiscophyceae</taxon>
        <taxon>Thalassiosirophycidae</taxon>
        <taxon>Thalassiosirales</taxon>
        <taxon>Skeletonemataceae</taxon>
        <taxon>Skeletonema</taxon>
        <taxon>Skeletonema marinoi-dohrnii complex</taxon>
    </lineage>
</organism>
<feature type="compositionally biased region" description="Basic residues" evidence="1">
    <location>
        <begin position="840"/>
        <end position="863"/>
    </location>
</feature>
<dbReference type="NCBIfam" id="TIGR04312">
    <property type="entry name" value="choice_anch_B"/>
    <property type="match status" value="1"/>
</dbReference>
<dbReference type="EMBL" id="JATAAI010000029">
    <property type="protein sequence ID" value="KAK1736295.1"/>
    <property type="molecule type" value="Genomic_DNA"/>
</dbReference>
<protein>
    <recommendedName>
        <fullName evidence="2">Fibronectin type-III domain-containing protein</fullName>
    </recommendedName>
</protein>
<dbReference type="InterPro" id="IPR027589">
    <property type="entry name" value="Choice_anch_B"/>
</dbReference>
<dbReference type="InterPro" id="IPR003961">
    <property type="entry name" value="FN3_dom"/>
</dbReference>
<evidence type="ECO:0000313" key="3">
    <source>
        <dbReference type="EMBL" id="KAK1736295.1"/>
    </source>
</evidence>
<evidence type="ECO:0000313" key="4">
    <source>
        <dbReference type="Proteomes" id="UP001224775"/>
    </source>
</evidence>
<name>A0AAD8XZM3_9STRA</name>
<gene>
    <name evidence="3" type="ORF">QTG54_012895</name>
</gene>